<dbReference type="PRINTS" id="PR00069">
    <property type="entry name" value="ALDKETRDTASE"/>
</dbReference>
<comment type="similarity">
    <text evidence="1">Belongs to the aldo/keto reductase family.</text>
</comment>
<dbReference type="SUPFAM" id="SSF51430">
    <property type="entry name" value="NAD(P)-linked oxidoreductase"/>
    <property type="match status" value="1"/>
</dbReference>
<dbReference type="Gene3D" id="3.20.20.100">
    <property type="entry name" value="NADP-dependent oxidoreductase domain"/>
    <property type="match status" value="1"/>
</dbReference>
<reference evidence="9" key="1">
    <citation type="journal article" date="2022" name="G3 (Bethesda)">
        <title>High quality genome of the basidiomycete yeast Dioszegia hungarica PDD-24b-2 isolated from cloud water.</title>
        <authorList>
            <person name="Jarrige D."/>
            <person name="Haridas S."/>
            <person name="Bleykasten-Grosshans C."/>
            <person name="Joly M."/>
            <person name="Nadalig T."/>
            <person name="Sancelme M."/>
            <person name="Vuilleumier S."/>
            <person name="Grigoriev I.V."/>
            <person name="Amato P."/>
            <person name="Bringel F."/>
        </authorList>
    </citation>
    <scope>NUCLEOTIDE SEQUENCE</scope>
    <source>
        <strain evidence="9">PDD-24b-2</strain>
    </source>
</reference>
<dbReference type="InterPro" id="IPR036812">
    <property type="entry name" value="NAD(P)_OxRdtase_dom_sf"/>
</dbReference>
<dbReference type="PANTHER" id="PTHR43827:SF3">
    <property type="entry name" value="NADP-DEPENDENT OXIDOREDUCTASE DOMAIN-CONTAINING PROTEIN"/>
    <property type="match status" value="1"/>
</dbReference>
<name>A0AA38LVD5_9TREE</name>
<dbReference type="RefSeq" id="XP_052945371.1">
    <property type="nucleotide sequence ID" value="XM_053089489.1"/>
</dbReference>
<dbReference type="PANTHER" id="PTHR43827">
    <property type="entry name" value="2,5-DIKETO-D-GLUCONIC ACID REDUCTASE"/>
    <property type="match status" value="1"/>
</dbReference>
<dbReference type="Pfam" id="PF00248">
    <property type="entry name" value="Aldo_ket_red"/>
    <property type="match status" value="1"/>
</dbReference>
<dbReference type="GeneID" id="77728694"/>
<dbReference type="EMBL" id="JAKWFO010000005">
    <property type="protein sequence ID" value="KAI9635594.1"/>
    <property type="molecule type" value="Genomic_DNA"/>
</dbReference>
<evidence type="ECO:0000256" key="4">
    <source>
        <dbReference type="PIRSR" id="PIRSR000097-1"/>
    </source>
</evidence>
<dbReference type="Proteomes" id="UP001164286">
    <property type="component" value="Unassembled WGS sequence"/>
</dbReference>
<proteinExistence type="inferred from homology"/>
<evidence type="ECO:0000256" key="2">
    <source>
        <dbReference type="ARBA" id="ARBA00022857"/>
    </source>
</evidence>
<evidence type="ECO:0000256" key="7">
    <source>
        <dbReference type="SAM" id="MobiDB-lite"/>
    </source>
</evidence>
<keyword evidence="3" id="KW-0560">Oxidoreductase</keyword>
<evidence type="ECO:0000259" key="8">
    <source>
        <dbReference type="Pfam" id="PF00248"/>
    </source>
</evidence>
<feature type="site" description="Lowers pKa of active site Tyr" evidence="6">
    <location>
        <position position="80"/>
    </location>
</feature>
<feature type="domain" description="NADP-dependent oxidoreductase" evidence="8">
    <location>
        <begin position="25"/>
        <end position="269"/>
    </location>
</feature>
<feature type="region of interest" description="Disordered" evidence="7">
    <location>
        <begin position="285"/>
        <end position="310"/>
    </location>
</feature>
<keyword evidence="10" id="KW-1185">Reference proteome</keyword>
<dbReference type="AlphaFoldDB" id="A0AA38LVD5"/>
<dbReference type="InterPro" id="IPR023210">
    <property type="entry name" value="NADP_OxRdtase_dom"/>
</dbReference>
<feature type="active site" description="Proton donor" evidence="4">
    <location>
        <position position="55"/>
    </location>
</feature>
<dbReference type="InterPro" id="IPR020471">
    <property type="entry name" value="AKR"/>
</dbReference>
<sequence>MVIAFQLNDGSKKKIPAIAWGNGTGGLSKMGQQTADLGRTVLESGILHLDTAQGYGTEAETGQAVERSGLSRDDVFITSKYVKTKPEDIKRSVQTTIDKLGGPPDLLLIHTPYVPEKGKIGQFWQVLEGLVQDGTLKGTSLGISNFQPEHIEEVMSVAKIKPAAHQLEFHPYLLAQLQPILDLNKQHGIITEAYGPLTPVLRHKGGPLKPILEKIAKKHNVDSAAVLLRWTIQFGVVAVTSSKNEDRIKGFKDVYDFELSEEEMKEIETAGRSVHYRYYDEHMGDGFPTPELPDGGENGKRVPTHLKKDE</sequence>
<evidence type="ECO:0000313" key="9">
    <source>
        <dbReference type="EMBL" id="KAI9635594.1"/>
    </source>
</evidence>
<dbReference type="PIRSF" id="PIRSF000097">
    <property type="entry name" value="AKR"/>
    <property type="match status" value="1"/>
</dbReference>
<accession>A0AA38LVD5</accession>
<keyword evidence="2" id="KW-0521">NADP</keyword>
<comment type="caution">
    <text evidence="9">The sequence shown here is derived from an EMBL/GenBank/DDBJ whole genome shotgun (WGS) entry which is preliminary data.</text>
</comment>
<evidence type="ECO:0000313" key="10">
    <source>
        <dbReference type="Proteomes" id="UP001164286"/>
    </source>
</evidence>
<evidence type="ECO:0000256" key="6">
    <source>
        <dbReference type="PIRSR" id="PIRSR000097-3"/>
    </source>
</evidence>
<evidence type="ECO:0000256" key="1">
    <source>
        <dbReference type="ARBA" id="ARBA00007905"/>
    </source>
</evidence>
<gene>
    <name evidence="9" type="ORF">MKK02DRAFT_36756</name>
</gene>
<evidence type="ECO:0000256" key="3">
    <source>
        <dbReference type="ARBA" id="ARBA00023002"/>
    </source>
</evidence>
<feature type="binding site" evidence="5">
    <location>
        <position position="110"/>
    </location>
    <ligand>
        <name>substrate</name>
    </ligand>
</feature>
<dbReference type="GO" id="GO:0016616">
    <property type="term" value="F:oxidoreductase activity, acting on the CH-OH group of donors, NAD or NADP as acceptor"/>
    <property type="evidence" value="ECO:0007669"/>
    <property type="project" value="UniProtKB-ARBA"/>
</dbReference>
<organism evidence="9 10">
    <name type="scientific">Dioszegia hungarica</name>
    <dbReference type="NCBI Taxonomy" id="4972"/>
    <lineage>
        <taxon>Eukaryota</taxon>
        <taxon>Fungi</taxon>
        <taxon>Dikarya</taxon>
        <taxon>Basidiomycota</taxon>
        <taxon>Agaricomycotina</taxon>
        <taxon>Tremellomycetes</taxon>
        <taxon>Tremellales</taxon>
        <taxon>Bulleribasidiaceae</taxon>
        <taxon>Dioszegia</taxon>
    </lineage>
</organism>
<protein>
    <submittedName>
        <fullName evidence="9">NADP-dependent oxidoreductase domain-containing protein</fullName>
    </submittedName>
</protein>
<evidence type="ECO:0000256" key="5">
    <source>
        <dbReference type="PIRSR" id="PIRSR000097-2"/>
    </source>
</evidence>